<gene>
    <name evidence="1" type="ORF">LCGC14_1768920</name>
</gene>
<name>A0A0F9JDS8_9ZZZZ</name>
<evidence type="ECO:0000313" key="1">
    <source>
        <dbReference type="EMBL" id="KKM03981.1"/>
    </source>
</evidence>
<comment type="caution">
    <text evidence="1">The sequence shown here is derived from an EMBL/GenBank/DDBJ whole genome shotgun (WGS) entry which is preliminary data.</text>
</comment>
<sequence>MTRFTRALMWLLCWNPCGPTRVVEEEMALNVSCERCGHPKALHFAPMPAIAHKACGPRCLHNFDWCSQCGGHEQRHAYCATTDDAQ</sequence>
<reference evidence="1" key="1">
    <citation type="journal article" date="2015" name="Nature">
        <title>Complex archaea that bridge the gap between prokaryotes and eukaryotes.</title>
        <authorList>
            <person name="Spang A."/>
            <person name="Saw J.H."/>
            <person name="Jorgensen S.L."/>
            <person name="Zaremba-Niedzwiedzka K."/>
            <person name="Martijn J."/>
            <person name="Lind A.E."/>
            <person name="van Eijk R."/>
            <person name="Schleper C."/>
            <person name="Guy L."/>
            <person name="Ettema T.J."/>
        </authorList>
    </citation>
    <scope>NUCLEOTIDE SEQUENCE</scope>
</reference>
<dbReference type="EMBL" id="LAZR01016560">
    <property type="protein sequence ID" value="KKM03981.1"/>
    <property type="molecule type" value="Genomic_DNA"/>
</dbReference>
<proteinExistence type="predicted"/>
<organism evidence="1">
    <name type="scientific">marine sediment metagenome</name>
    <dbReference type="NCBI Taxonomy" id="412755"/>
    <lineage>
        <taxon>unclassified sequences</taxon>
        <taxon>metagenomes</taxon>
        <taxon>ecological metagenomes</taxon>
    </lineage>
</organism>
<accession>A0A0F9JDS8</accession>
<dbReference type="AlphaFoldDB" id="A0A0F9JDS8"/>
<protein>
    <submittedName>
        <fullName evidence="1">Uncharacterized protein</fullName>
    </submittedName>
</protein>